<evidence type="ECO:0000256" key="1">
    <source>
        <dbReference type="SAM" id="MobiDB-lite"/>
    </source>
</evidence>
<comment type="caution">
    <text evidence="2">The sequence shown here is derived from an EMBL/GenBank/DDBJ whole genome shotgun (WGS) entry which is preliminary data.</text>
</comment>
<dbReference type="AlphaFoldDB" id="A0A4Q4TDT4"/>
<keyword evidence="3" id="KW-1185">Reference proteome</keyword>
<accession>A0A4Q4TDT4</accession>
<sequence length="124" mass="13565">MDSPTQHSNVAPSTTVSAMSRGLQLPLEIWTMAIGRITPVSELARSGSTAAVSPAPSRRSPRPLSAGVVSRELRLEVYATHIFNIHSSPEVLISKLDFETVCENDNRLVTLGRKEDKGKKERNI</sequence>
<organism evidence="2 3">
    <name type="scientific">Monosporascus ibericus</name>
    <dbReference type="NCBI Taxonomy" id="155417"/>
    <lineage>
        <taxon>Eukaryota</taxon>
        <taxon>Fungi</taxon>
        <taxon>Dikarya</taxon>
        <taxon>Ascomycota</taxon>
        <taxon>Pezizomycotina</taxon>
        <taxon>Sordariomycetes</taxon>
        <taxon>Xylariomycetidae</taxon>
        <taxon>Xylariales</taxon>
        <taxon>Xylariales incertae sedis</taxon>
        <taxon>Monosporascus</taxon>
    </lineage>
</organism>
<dbReference type="Proteomes" id="UP000293360">
    <property type="component" value="Unassembled WGS sequence"/>
</dbReference>
<feature type="region of interest" description="Disordered" evidence="1">
    <location>
        <begin position="44"/>
        <end position="66"/>
    </location>
</feature>
<proteinExistence type="predicted"/>
<dbReference type="EMBL" id="QJNU01000200">
    <property type="protein sequence ID" value="RYP04718.1"/>
    <property type="molecule type" value="Genomic_DNA"/>
</dbReference>
<name>A0A4Q4TDT4_9PEZI</name>
<reference evidence="2 3" key="1">
    <citation type="submission" date="2018-06" db="EMBL/GenBank/DDBJ databases">
        <title>Complete Genomes of Monosporascus.</title>
        <authorList>
            <person name="Robinson A.J."/>
            <person name="Natvig D.O."/>
        </authorList>
    </citation>
    <scope>NUCLEOTIDE SEQUENCE [LARGE SCALE GENOMIC DNA]</scope>
    <source>
        <strain evidence="2 3">CBS 110550</strain>
    </source>
</reference>
<feature type="compositionally biased region" description="Low complexity" evidence="1">
    <location>
        <begin position="50"/>
        <end position="66"/>
    </location>
</feature>
<evidence type="ECO:0000313" key="3">
    <source>
        <dbReference type="Proteomes" id="UP000293360"/>
    </source>
</evidence>
<evidence type="ECO:0000313" key="2">
    <source>
        <dbReference type="EMBL" id="RYP04718.1"/>
    </source>
</evidence>
<gene>
    <name evidence="2" type="ORF">DL764_004268</name>
</gene>
<protein>
    <submittedName>
        <fullName evidence="2">Uncharacterized protein</fullName>
    </submittedName>
</protein>